<organism evidence="2 3">
    <name type="scientific">Batrachochytrium dendrobatidis (strain JEL423)</name>
    <dbReference type="NCBI Taxonomy" id="403673"/>
    <lineage>
        <taxon>Eukaryota</taxon>
        <taxon>Fungi</taxon>
        <taxon>Fungi incertae sedis</taxon>
        <taxon>Chytridiomycota</taxon>
        <taxon>Chytridiomycota incertae sedis</taxon>
        <taxon>Chytridiomycetes</taxon>
        <taxon>Rhizophydiales</taxon>
        <taxon>Rhizophydiales incertae sedis</taxon>
        <taxon>Batrachochytrium</taxon>
    </lineage>
</organism>
<evidence type="ECO:0000256" key="1">
    <source>
        <dbReference type="SAM" id="MobiDB-lite"/>
    </source>
</evidence>
<evidence type="ECO:0000313" key="3">
    <source>
        <dbReference type="Proteomes" id="UP000077115"/>
    </source>
</evidence>
<dbReference type="OrthoDB" id="2145869at2759"/>
<feature type="compositionally biased region" description="Low complexity" evidence="1">
    <location>
        <begin position="328"/>
        <end position="347"/>
    </location>
</feature>
<name>A0A177WU76_BATDL</name>
<reference evidence="2 3" key="1">
    <citation type="submission" date="2006-10" db="EMBL/GenBank/DDBJ databases">
        <title>The Genome Sequence of Batrachochytrium dendrobatidis JEL423.</title>
        <authorList>
            <consortium name="The Broad Institute Genome Sequencing Platform"/>
            <person name="Birren B."/>
            <person name="Lander E."/>
            <person name="Galagan J."/>
            <person name="Cuomo C."/>
            <person name="Devon K."/>
            <person name="Jaffe D."/>
            <person name="Butler J."/>
            <person name="Alvarez P."/>
            <person name="Gnerre S."/>
            <person name="Grabherr M."/>
            <person name="Kleber M."/>
            <person name="Mauceli E."/>
            <person name="Brockman W."/>
            <person name="Young S."/>
            <person name="LaButti K."/>
            <person name="Sykes S."/>
            <person name="DeCaprio D."/>
            <person name="Crawford M."/>
            <person name="Koehrsen M."/>
            <person name="Engels R."/>
            <person name="Montgomery P."/>
            <person name="Pearson M."/>
            <person name="Howarth C."/>
            <person name="Larson L."/>
            <person name="White J."/>
            <person name="O'Leary S."/>
            <person name="Kodira C."/>
            <person name="Zeng Q."/>
            <person name="Yandava C."/>
            <person name="Alvarado L."/>
            <person name="Longcore J."/>
            <person name="James T."/>
        </authorList>
    </citation>
    <scope>NUCLEOTIDE SEQUENCE [LARGE SCALE GENOMIC DNA]</scope>
    <source>
        <strain evidence="2 3">JEL423</strain>
    </source>
</reference>
<dbReference type="Proteomes" id="UP000077115">
    <property type="component" value="Unassembled WGS sequence"/>
</dbReference>
<gene>
    <name evidence="2" type="ORF">BDEG_26555</name>
</gene>
<evidence type="ECO:0008006" key="4">
    <source>
        <dbReference type="Google" id="ProtNLM"/>
    </source>
</evidence>
<feature type="compositionally biased region" description="Polar residues" evidence="1">
    <location>
        <begin position="380"/>
        <end position="396"/>
    </location>
</feature>
<dbReference type="SUPFAM" id="SSF50729">
    <property type="entry name" value="PH domain-like"/>
    <property type="match status" value="1"/>
</dbReference>
<protein>
    <recommendedName>
        <fullName evidence="4">PH domain-containing protein</fullName>
    </recommendedName>
</protein>
<dbReference type="VEuPathDB" id="FungiDB:BDEG_26555"/>
<proteinExistence type="predicted"/>
<feature type="region of interest" description="Disordered" evidence="1">
    <location>
        <begin position="364"/>
        <end position="396"/>
    </location>
</feature>
<dbReference type="EMBL" id="DS022309">
    <property type="protein sequence ID" value="OAJ43175.1"/>
    <property type="molecule type" value="Genomic_DNA"/>
</dbReference>
<feature type="region of interest" description="Disordered" evidence="1">
    <location>
        <begin position="277"/>
        <end position="347"/>
    </location>
</feature>
<evidence type="ECO:0000313" key="2">
    <source>
        <dbReference type="EMBL" id="OAJ43175.1"/>
    </source>
</evidence>
<reference evidence="2 3" key="2">
    <citation type="submission" date="2016-05" db="EMBL/GenBank/DDBJ databases">
        <title>Lineage-specific infection strategies underlie the spectrum of fungal disease in amphibians.</title>
        <authorList>
            <person name="Cuomo C.A."/>
            <person name="Farrer R.A."/>
            <person name="James T."/>
            <person name="Longcore J."/>
            <person name="Birren B."/>
        </authorList>
    </citation>
    <scope>NUCLEOTIDE SEQUENCE [LARGE SCALE GENOMIC DNA]</scope>
    <source>
        <strain evidence="2 3">JEL423</strain>
    </source>
</reference>
<accession>A0A177WU76</accession>
<dbReference type="AlphaFoldDB" id="A0A177WU76"/>
<sequence>MVVIVQDMPSGGLLFRGELTQRKMTVKSHRQVMLCLPTTTDDVSLIHAELALQTAASAAQRNDNLTVEEATELVTKNNMEVYGHISLSAVSAIAKRYSTSFKIRLVDELLNYLTYIHFSQIEALLNEVELQSPCTFSIVTAYKEFKFYTSTSADYQRWIGALTEAFTNLNFNLKHESYRPVSPESFNEALHHHGTAVSPVFQTGQFESERRQSVTSPSHLDMPARSIVDADPIAWDSRLSRNAEIIIGADTTDDNVLSTKSSRLFSKIKSFFKHDQALHNNQDHGQDIRATPRNRSQSRSRTVLGHRRRFSFVTEDNLSEDTRIGRKSNVSSYSRSDARSRSNSRSRSITQFFTGLVPSLRLGDSGQSFSKMVSEGVSHQPENQYYGSSQPNPSYR</sequence>
<feature type="compositionally biased region" description="Basic and acidic residues" evidence="1">
    <location>
        <begin position="277"/>
        <end position="287"/>
    </location>
</feature>